<accession>A0A6G0TYM5</accession>
<dbReference type="AlphaFoldDB" id="A0A6G0TYM5"/>
<reference evidence="1 2" key="1">
    <citation type="submission" date="2019-08" db="EMBL/GenBank/DDBJ databases">
        <title>The genome of the soybean aphid Biotype 1, its phylome, world population structure and adaptation to the North American continent.</title>
        <authorList>
            <person name="Giordano R."/>
            <person name="Donthu R.K."/>
            <person name="Hernandez A.G."/>
            <person name="Wright C.L."/>
            <person name="Zimin A.V."/>
        </authorList>
    </citation>
    <scope>NUCLEOTIDE SEQUENCE [LARGE SCALE GENOMIC DNA]</scope>
    <source>
        <tissue evidence="1">Whole aphids</tissue>
    </source>
</reference>
<name>A0A6G0TYM5_APHGL</name>
<keyword evidence="2" id="KW-1185">Reference proteome</keyword>
<evidence type="ECO:0000313" key="2">
    <source>
        <dbReference type="Proteomes" id="UP000475862"/>
    </source>
</evidence>
<comment type="caution">
    <text evidence="1">The sequence shown here is derived from an EMBL/GenBank/DDBJ whole genome shotgun (WGS) entry which is preliminary data.</text>
</comment>
<gene>
    <name evidence="1" type="ORF">AGLY_005255</name>
</gene>
<protein>
    <submittedName>
        <fullName evidence="1">Uncharacterized protein</fullName>
    </submittedName>
</protein>
<sequence length="544" mass="63722">MVYGSFVLIKKIMFWLLELYPEIHVKDTSFIKLNWINSPLYKQTKMLEIYLGKNHIYYIGKFVEFYFSYFKSLIRFNDLLSSVVCKLLSLEQFLVPRKPSEYATGLFDRLNSISFVIKHKICNLSPYYNVGVYSNPSLSAEVTFQQSFANNETIKKCKKGVTRNSWILKIFLILRTHHQTLININYNNLEEKNCSVNWLRLNVNLKRDKDSCLSTQGFLFLVIDEILNEALFSKFLTAVKCVLRNVINLDSQVKYDVYCRIGMWGGQTFFGYNQISDCLRSNDSRLQGLIRGGRRRPVSPQVVLVSLFKLVLMQKRVMKSYDLLLDTTHTQKTIFFSEEWIKRIETIMRLIHVLSVGSHRRDWHGADMFNYNVFTPYGIWSLRLFSEVMNMFRRNMLVEECIECNFNQIKTYHISVVNIYTIPVAMLVTPHLVSGELNIDVGHILSDMDPNGGSPWDGNRAPGLLNTFVDFLRFFHFALRRDFIFTQDLYSFTLVLIMRSKGGRTRADKPYMTDTQKCSLLVTTYLIVRHLYYDDTLCDTYIII</sequence>
<organism evidence="1 2">
    <name type="scientific">Aphis glycines</name>
    <name type="common">Soybean aphid</name>
    <dbReference type="NCBI Taxonomy" id="307491"/>
    <lineage>
        <taxon>Eukaryota</taxon>
        <taxon>Metazoa</taxon>
        <taxon>Ecdysozoa</taxon>
        <taxon>Arthropoda</taxon>
        <taxon>Hexapoda</taxon>
        <taxon>Insecta</taxon>
        <taxon>Pterygota</taxon>
        <taxon>Neoptera</taxon>
        <taxon>Paraneoptera</taxon>
        <taxon>Hemiptera</taxon>
        <taxon>Sternorrhyncha</taxon>
        <taxon>Aphidomorpha</taxon>
        <taxon>Aphidoidea</taxon>
        <taxon>Aphididae</taxon>
        <taxon>Aphidini</taxon>
        <taxon>Aphis</taxon>
        <taxon>Aphis</taxon>
    </lineage>
</organism>
<evidence type="ECO:0000313" key="1">
    <source>
        <dbReference type="EMBL" id="KAE9540003.1"/>
    </source>
</evidence>
<proteinExistence type="predicted"/>
<dbReference type="Proteomes" id="UP000475862">
    <property type="component" value="Unassembled WGS sequence"/>
</dbReference>
<dbReference type="EMBL" id="VYZN01000014">
    <property type="protein sequence ID" value="KAE9540003.1"/>
    <property type="molecule type" value="Genomic_DNA"/>
</dbReference>